<evidence type="ECO:0000313" key="2">
    <source>
        <dbReference type="Proteomes" id="UP000001194"/>
    </source>
</evidence>
<organism evidence="2">
    <name type="scientific">Laccaria bicolor (strain S238N-H82 / ATCC MYA-4686)</name>
    <name type="common">Bicoloured deceiver</name>
    <name type="synonym">Laccaria laccata var. bicolor</name>
    <dbReference type="NCBI Taxonomy" id="486041"/>
    <lineage>
        <taxon>Eukaryota</taxon>
        <taxon>Fungi</taxon>
        <taxon>Dikarya</taxon>
        <taxon>Basidiomycota</taxon>
        <taxon>Agaricomycotina</taxon>
        <taxon>Agaricomycetes</taxon>
        <taxon>Agaricomycetidae</taxon>
        <taxon>Agaricales</taxon>
        <taxon>Agaricineae</taxon>
        <taxon>Hydnangiaceae</taxon>
        <taxon>Laccaria</taxon>
    </lineage>
</organism>
<dbReference type="Proteomes" id="UP000001194">
    <property type="component" value="Unassembled WGS sequence"/>
</dbReference>
<dbReference type="RefSeq" id="XP_001884913.1">
    <property type="nucleotide sequence ID" value="XM_001884878.1"/>
</dbReference>
<dbReference type="InParanoid" id="B0DM18"/>
<name>B0DM18_LACBS</name>
<dbReference type="EMBL" id="DS547118">
    <property type="protein sequence ID" value="EDR04394.1"/>
    <property type="molecule type" value="Genomic_DNA"/>
</dbReference>
<dbReference type="OrthoDB" id="3256058at2759"/>
<keyword evidence="2" id="KW-1185">Reference proteome</keyword>
<dbReference type="KEGG" id="lbc:LACBIDRAFT_304634"/>
<evidence type="ECO:0000313" key="1">
    <source>
        <dbReference type="EMBL" id="EDR04394.1"/>
    </source>
</evidence>
<sequence>MSEKAQAKTDTLGCATPLAQVIHSGMKIQIKQNELKLSIKKNDIPSDTLQQQQHALAREIHSWRKTQLRATPAIENHIEATDVHVEAEEEPLYLPSDFLPEEHGSLGLTTVAEVEYQLREGEANDAVTSLCQAIIHGMVLLENKSQHSRGVYQNMRALTYMNNVKDRKAAWASHYRHSRNKILHLAGKTLLDDFPPLLDQDMFAKNAAGARGLGEGSKTDSWIWTFGKLRGMGKDEKASFIMETEKVQWCQARTDMEHWIEEVEIIKEEFRRFVRGCERMETVWTELSKSQVVSKKYVFGEKPPSGFRAYAPQKADMYQRMATDTRKCFSKGGGQWPSANETFSEHVRWQRPNLMIDWNGLK</sequence>
<proteinExistence type="predicted"/>
<dbReference type="AlphaFoldDB" id="B0DM18"/>
<dbReference type="GeneID" id="6080579"/>
<gene>
    <name evidence="1" type="ORF">LACBIDRAFT_304634</name>
</gene>
<accession>B0DM18</accession>
<protein>
    <submittedName>
        <fullName evidence="1">Predicted protein</fullName>
    </submittedName>
</protein>
<reference evidence="1 2" key="1">
    <citation type="journal article" date="2008" name="Nature">
        <title>The genome of Laccaria bicolor provides insights into mycorrhizal symbiosis.</title>
        <authorList>
            <person name="Martin F."/>
            <person name="Aerts A."/>
            <person name="Ahren D."/>
            <person name="Brun A."/>
            <person name="Danchin E.G.J."/>
            <person name="Duchaussoy F."/>
            <person name="Gibon J."/>
            <person name="Kohler A."/>
            <person name="Lindquist E."/>
            <person name="Pereda V."/>
            <person name="Salamov A."/>
            <person name="Shapiro H.J."/>
            <person name="Wuyts J."/>
            <person name="Blaudez D."/>
            <person name="Buee M."/>
            <person name="Brokstein P."/>
            <person name="Canbaeck B."/>
            <person name="Cohen D."/>
            <person name="Courty P.E."/>
            <person name="Coutinho P.M."/>
            <person name="Delaruelle C."/>
            <person name="Detter J.C."/>
            <person name="Deveau A."/>
            <person name="DiFazio S."/>
            <person name="Duplessis S."/>
            <person name="Fraissinet-Tachet L."/>
            <person name="Lucic E."/>
            <person name="Frey-Klett P."/>
            <person name="Fourrey C."/>
            <person name="Feussner I."/>
            <person name="Gay G."/>
            <person name="Grimwood J."/>
            <person name="Hoegger P.J."/>
            <person name="Jain P."/>
            <person name="Kilaru S."/>
            <person name="Labbe J."/>
            <person name="Lin Y.C."/>
            <person name="Legue V."/>
            <person name="Le Tacon F."/>
            <person name="Marmeisse R."/>
            <person name="Melayah D."/>
            <person name="Montanini B."/>
            <person name="Muratet M."/>
            <person name="Nehls U."/>
            <person name="Niculita-Hirzel H."/>
            <person name="Oudot-Le Secq M.P."/>
            <person name="Peter M."/>
            <person name="Quesneville H."/>
            <person name="Rajashekar B."/>
            <person name="Reich M."/>
            <person name="Rouhier N."/>
            <person name="Schmutz J."/>
            <person name="Yin T."/>
            <person name="Chalot M."/>
            <person name="Henrissat B."/>
            <person name="Kuees U."/>
            <person name="Lucas S."/>
            <person name="Van de Peer Y."/>
            <person name="Podila G.K."/>
            <person name="Polle A."/>
            <person name="Pukkila P.J."/>
            <person name="Richardson P.M."/>
            <person name="Rouze P."/>
            <person name="Sanders I.R."/>
            <person name="Stajich J.E."/>
            <person name="Tunlid A."/>
            <person name="Tuskan G."/>
            <person name="Grigoriev I.V."/>
        </authorList>
    </citation>
    <scope>NUCLEOTIDE SEQUENCE [LARGE SCALE GENOMIC DNA]</scope>
    <source>
        <strain evidence="2">S238N-H82 / ATCC MYA-4686</strain>
    </source>
</reference>
<dbReference type="HOGENOM" id="CLU_055847_0_0_1"/>